<sequence>MFKTYQKICNRTAILLVFFLLLYIVAAESVPDRLMQKKQNITTQETVIKREIQAGVVLDLRERLFDTGIISKELEVVYLTPEEEAEKVYTFLQGPRAFSESLPWSGDWCQKIVRHNSFGGFGCGLCCMANIYSTLTPYECSPWDMYEYATQATLYYPTKESGAIGWDDMKQTLASVGFTCENCSKPATYEEFQEQMTHTDSAIVLVSSGEDDMFWKDTAGHYVNIWLYQKDSDMVFLAEPGDPENNRTWIPLRYVYDALKTVSQYQYLTVTAYAEESNQWKWNGIDDVWNGKF</sequence>
<evidence type="ECO:0000313" key="2">
    <source>
        <dbReference type="Proteomes" id="UP000606720"/>
    </source>
</evidence>
<evidence type="ECO:0000313" key="1">
    <source>
        <dbReference type="EMBL" id="MBC5713473.1"/>
    </source>
</evidence>
<dbReference type="InterPro" id="IPR038156">
    <property type="entry name" value="PCS_N_sf"/>
</dbReference>
<organism evidence="1 2">
    <name type="scientific">Roseburia zhanii</name>
    <dbReference type="NCBI Taxonomy" id="2763064"/>
    <lineage>
        <taxon>Bacteria</taxon>
        <taxon>Bacillati</taxon>
        <taxon>Bacillota</taxon>
        <taxon>Clostridia</taxon>
        <taxon>Lachnospirales</taxon>
        <taxon>Lachnospiraceae</taxon>
        <taxon>Roseburia</taxon>
    </lineage>
</organism>
<dbReference type="EMBL" id="JACOPH010000002">
    <property type="protein sequence ID" value="MBC5713473.1"/>
    <property type="molecule type" value="Genomic_DNA"/>
</dbReference>
<gene>
    <name evidence="1" type="ORF">H8S17_04460</name>
</gene>
<dbReference type="RefSeq" id="WP_186866401.1">
    <property type="nucleotide sequence ID" value="NZ_JACOPH010000002.1"/>
</dbReference>
<dbReference type="Gene3D" id="3.90.70.30">
    <property type="entry name" value="Phytochelatin synthase, N-terminal domain"/>
    <property type="match status" value="1"/>
</dbReference>
<proteinExistence type="predicted"/>
<comment type="caution">
    <text evidence="1">The sequence shown here is derived from an EMBL/GenBank/DDBJ whole genome shotgun (WGS) entry which is preliminary data.</text>
</comment>
<accession>A0A923LP98</accession>
<name>A0A923LP98_9FIRM</name>
<reference evidence="1" key="1">
    <citation type="submission" date="2020-08" db="EMBL/GenBank/DDBJ databases">
        <title>Genome public.</title>
        <authorList>
            <person name="Liu C."/>
            <person name="Sun Q."/>
        </authorList>
    </citation>
    <scope>NUCLEOTIDE SEQUENCE</scope>
    <source>
        <strain evidence="1">BX1005</strain>
    </source>
</reference>
<dbReference type="InterPro" id="IPR038765">
    <property type="entry name" value="Papain-like_cys_pep_sf"/>
</dbReference>
<keyword evidence="2" id="KW-1185">Reference proteome</keyword>
<protein>
    <submittedName>
        <fullName evidence="1">Uncharacterized protein</fullName>
    </submittedName>
</protein>
<dbReference type="Proteomes" id="UP000606720">
    <property type="component" value="Unassembled WGS sequence"/>
</dbReference>
<dbReference type="AlphaFoldDB" id="A0A923LP98"/>
<dbReference type="SUPFAM" id="SSF54001">
    <property type="entry name" value="Cysteine proteinases"/>
    <property type="match status" value="1"/>
</dbReference>